<dbReference type="Proteomes" id="UP000606499">
    <property type="component" value="Unassembled WGS sequence"/>
</dbReference>
<comment type="caution">
    <text evidence="2">The sequence shown here is derived from an EMBL/GenBank/DDBJ whole genome shotgun (WGS) entry which is preliminary data.</text>
</comment>
<proteinExistence type="predicted"/>
<dbReference type="RefSeq" id="WP_054327721.1">
    <property type="nucleotide sequence ID" value="NZ_JACOPL010000003.1"/>
</dbReference>
<feature type="transmembrane region" description="Helical" evidence="1">
    <location>
        <begin position="12"/>
        <end position="32"/>
    </location>
</feature>
<accession>A0A923LVP0</accession>
<name>A0A923LVP0_9FIRM</name>
<keyword evidence="1" id="KW-0812">Transmembrane</keyword>
<reference evidence="2" key="1">
    <citation type="submission" date="2020-08" db="EMBL/GenBank/DDBJ databases">
        <title>Genome public.</title>
        <authorList>
            <person name="Liu C."/>
            <person name="Sun Q."/>
        </authorList>
    </citation>
    <scope>NUCLEOTIDE SEQUENCE</scope>
    <source>
        <strain evidence="2">NSJ-28</strain>
    </source>
</reference>
<gene>
    <name evidence="2" type="ORF">H8S45_04865</name>
</gene>
<feature type="transmembrane region" description="Helical" evidence="1">
    <location>
        <begin position="52"/>
        <end position="74"/>
    </location>
</feature>
<dbReference type="AlphaFoldDB" id="A0A923LVP0"/>
<feature type="transmembrane region" description="Helical" evidence="1">
    <location>
        <begin position="103"/>
        <end position="125"/>
    </location>
</feature>
<keyword evidence="1" id="KW-0472">Membrane</keyword>
<organism evidence="2 3">
    <name type="scientific">Agathobaculum faecis</name>
    <dbReference type="NCBI Taxonomy" id="2763013"/>
    <lineage>
        <taxon>Bacteria</taxon>
        <taxon>Bacillati</taxon>
        <taxon>Bacillota</taxon>
        <taxon>Clostridia</taxon>
        <taxon>Eubacteriales</taxon>
        <taxon>Butyricicoccaceae</taxon>
        <taxon>Agathobaculum</taxon>
    </lineage>
</organism>
<feature type="transmembrane region" description="Helical" evidence="1">
    <location>
        <begin position="207"/>
        <end position="231"/>
    </location>
</feature>
<keyword evidence="1" id="KW-1133">Transmembrane helix</keyword>
<keyword evidence="3" id="KW-1185">Reference proteome</keyword>
<evidence type="ECO:0000313" key="2">
    <source>
        <dbReference type="EMBL" id="MBC5724792.1"/>
    </source>
</evidence>
<feature type="transmembrane region" description="Helical" evidence="1">
    <location>
        <begin position="164"/>
        <end position="187"/>
    </location>
</feature>
<evidence type="ECO:0000256" key="1">
    <source>
        <dbReference type="SAM" id="Phobius"/>
    </source>
</evidence>
<dbReference type="EMBL" id="JACOPL010000003">
    <property type="protein sequence ID" value="MBC5724792.1"/>
    <property type="molecule type" value="Genomic_DNA"/>
</dbReference>
<sequence>MRKVFVCELRRLLLNKFFFGILAAVLLYGWLLLSGEVILGVAYTAPFSPWSFGYYLARLLPLLWVGTLFFLTFFTSEGERRTAVLTGATAVDPRRFAGVRCMALLLGMLLLLGAAVLLAAVFFAYTLHWHDWGSLLLPLLAVAVPPLVFAAGSGWLLGGACPWLVYGWMPAPFILSALPLPEALGLWNGTLLRSYPLTLPADPPFTLPAAVWVAQGLLLLAGILLLGMRIFRRGRLA</sequence>
<evidence type="ECO:0000313" key="3">
    <source>
        <dbReference type="Proteomes" id="UP000606499"/>
    </source>
</evidence>
<feature type="transmembrane region" description="Helical" evidence="1">
    <location>
        <begin position="137"/>
        <end position="157"/>
    </location>
</feature>
<protein>
    <submittedName>
        <fullName evidence="2">Uncharacterized protein</fullName>
    </submittedName>
</protein>